<dbReference type="InterPro" id="IPR025934">
    <property type="entry name" value="NudC_N_dom"/>
</dbReference>
<comment type="caution">
    <text evidence="3">The sequence shown here is derived from an EMBL/GenBank/DDBJ whole genome shotgun (WGS) entry which is preliminary data.</text>
</comment>
<dbReference type="GO" id="GO:0006457">
    <property type="term" value="P:protein folding"/>
    <property type="evidence" value="ECO:0007669"/>
    <property type="project" value="TreeGrafter"/>
</dbReference>
<protein>
    <submittedName>
        <fullName evidence="3">NudC domain-containing protein 3-like</fullName>
    </submittedName>
</protein>
<dbReference type="InterPro" id="IPR008978">
    <property type="entry name" value="HSP20-like_chaperone"/>
</dbReference>
<dbReference type="Proteomes" id="UP000192247">
    <property type="component" value="Unassembled WGS sequence"/>
</dbReference>
<keyword evidence="4" id="KW-1185">Reference proteome</keyword>
<accession>A0A1V9Y2Y5</accession>
<evidence type="ECO:0000256" key="1">
    <source>
        <dbReference type="ARBA" id="ARBA00022553"/>
    </source>
</evidence>
<evidence type="ECO:0000259" key="2">
    <source>
        <dbReference type="PROSITE" id="PS51203"/>
    </source>
</evidence>
<dbReference type="OrthoDB" id="515366at2759"/>
<sequence length="244" mass="27392">MDDTKYDGMLLELLSICGRPERFLDVIFGFLYRRSDFYEAASSPQAPRGLPPGYAVKITHMAFQKYYKLAQAEAQKKGLLEPAMKVDDLVPKVARDELVNVSGEQVILQHRGDEIVVQADGVSAKEGTSKFNIGGLQINSSDSFNGADRDNYSWTQTHDDIDVRVKITKSQQKFGVICTGGKRLRVTAFDQDVLVTLVEGDLLHKIKESEMVWTASAGEFIHVSLHEIIRRMLRKKSNNKVLSK</sequence>
<dbReference type="Pfam" id="PF04969">
    <property type="entry name" value="CS"/>
    <property type="match status" value="1"/>
</dbReference>
<dbReference type="GO" id="GO:0005737">
    <property type="term" value="C:cytoplasm"/>
    <property type="evidence" value="ECO:0007669"/>
    <property type="project" value="TreeGrafter"/>
</dbReference>
<organism evidence="3 4">
    <name type="scientific">Tropilaelaps mercedesae</name>
    <dbReference type="NCBI Taxonomy" id="418985"/>
    <lineage>
        <taxon>Eukaryota</taxon>
        <taxon>Metazoa</taxon>
        <taxon>Ecdysozoa</taxon>
        <taxon>Arthropoda</taxon>
        <taxon>Chelicerata</taxon>
        <taxon>Arachnida</taxon>
        <taxon>Acari</taxon>
        <taxon>Parasitiformes</taxon>
        <taxon>Mesostigmata</taxon>
        <taxon>Gamasina</taxon>
        <taxon>Dermanyssoidea</taxon>
        <taxon>Laelapidae</taxon>
        <taxon>Tropilaelaps</taxon>
    </lineage>
</organism>
<dbReference type="InterPro" id="IPR037898">
    <property type="entry name" value="NudC_fam"/>
</dbReference>
<dbReference type="SUPFAM" id="SSF49764">
    <property type="entry name" value="HSP20-like chaperones"/>
    <property type="match status" value="1"/>
</dbReference>
<dbReference type="InterPro" id="IPR007052">
    <property type="entry name" value="CS_dom"/>
</dbReference>
<dbReference type="PROSITE" id="PS51203">
    <property type="entry name" value="CS"/>
    <property type="match status" value="1"/>
</dbReference>
<dbReference type="STRING" id="418985.A0A1V9Y2Y5"/>
<name>A0A1V9Y2Y5_9ACAR</name>
<dbReference type="Pfam" id="PF14050">
    <property type="entry name" value="Nudc_N"/>
    <property type="match status" value="1"/>
</dbReference>
<gene>
    <name evidence="3" type="ORF">BIW11_05287</name>
</gene>
<dbReference type="GO" id="GO:0051082">
    <property type="term" value="F:unfolded protein binding"/>
    <property type="evidence" value="ECO:0007669"/>
    <property type="project" value="TreeGrafter"/>
</dbReference>
<dbReference type="AlphaFoldDB" id="A0A1V9Y2Y5"/>
<dbReference type="PANTHER" id="PTHR12356">
    <property type="entry name" value="NUCLEAR MOVEMENT PROTEIN NUDC"/>
    <property type="match status" value="1"/>
</dbReference>
<dbReference type="Gene3D" id="2.60.40.790">
    <property type="match status" value="1"/>
</dbReference>
<proteinExistence type="predicted"/>
<keyword evidence="1" id="KW-0597">Phosphoprotein</keyword>
<dbReference type="EMBL" id="MNPL01000339">
    <property type="protein sequence ID" value="OQR80106.1"/>
    <property type="molecule type" value="Genomic_DNA"/>
</dbReference>
<dbReference type="PANTHER" id="PTHR12356:SF19">
    <property type="entry name" value="NUDC DOMAIN-CONTAINING PROTEIN 3"/>
    <property type="match status" value="1"/>
</dbReference>
<dbReference type="InParanoid" id="A0A1V9Y2Y5"/>
<evidence type="ECO:0000313" key="4">
    <source>
        <dbReference type="Proteomes" id="UP000192247"/>
    </source>
</evidence>
<dbReference type="FunCoup" id="A0A1V9Y2Y5">
    <property type="interactions" value="852"/>
</dbReference>
<evidence type="ECO:0000313" key="3">
    <source>
        <dbReference type="EMBL" id="OQR80106.1"/>
    </source>
</evidence>
<reference evidence="3 4" key="1">
    <citation type="journal article" date="2017" name="Gigascience">
        <title>Draft genome of the honey bee ectoparasitic mite, Tropilaelaps mercedesae, is shaped by the parasitic life history.</title>
        <authorList>
            <person name="Dong X."/>
            <person name="Armstrong S.D."/>
            <person name="Xia D."/>
            <person name="Makepeace B.L."/>
            <person name="Darby A.C."/>
            <person name="Kadowaki T."/>
        </authorList>
    </citation>
    <scope>NUCLEOTIDE SEQUENCE [LARGE SCALE GENOMIC DNA]</scope>
    <source>
        <strain evidence="3">Wuxi-XJTLU</strain>
    </source>
</reference>
<feature type="domain" description="CS" evidence="2">
    <location>
        <begin position="147"/>
        <end position="244"/>
    </location>
</feature>